<organism evidence="1 2">
    <name type="scientific">Nostoc flagelliforme CCNUN1</name>
    <dbReference type="NCBI Taxonomy" id="2038116"/>
    <lineage>
        <taxon>Bacteria</taxon>
        <taxon>Bacillati</taxon>
        <taxon>Cyanobacteriota</taxon>
        <taxon>Cyanophyceae</taxon>
        <taxon>Nostocales</taxon>
        <taxon>Nostocaceae</taxon>
        <taxon>Nostoc</taxon>
    </lineage>
</organism>
<proteinExistence type="predicted"/>
<dbReference type="RefSeq" id="WP_339382315.1">
    <property type="nucleotide sequence ID" value="NZ_CAWNNC010000001.1"/>
</dbReference>
<accession>A0A2K8SSF7</accession>
<evidence type="ECO:0000313" key="2">
    <source>
        <dbReference type="Proteomes" id="UP000232003"/>
    </source>
</evidence>
<dbReference type="KEGG" id="nfl:COO91_04337"/>
<evidence type="ECO:0000313" key="1">
    <source>
        <dbReference type="EMBL" id="AUB38367.1"/>
    </source>
</evidence>
<reference evidence="1 2" key="1">
    <citation type="submission" date="2017-11" db="EMBL/GenBank/DDBJ databases">
        <title>Complete genome of a free-living desiccation-tolerant cyanobacterium and its photosynthetic adaptation to extreme terrestrial habitat.</title>
        <authorList>
            <person name="Shang J."/>
        </authorList>
    </citation>
    <scope>NUCLEOTIDE SEQUENCE [LARGE SCALE GENOMIC DNA]</scope>
    <source>
        <strain evidence="1 2">CCNUN1</strain>
    </source>
</reference>
<sequence length="42" mass="4473">MQVLGAQNNVSLLKLDTSGEERTDTGKVTVLVLSDAELVRTA</sequence>
<keyword evidence="2" id="KW-1185">Reference proteome</keyword>
<gene>
    <name evidence="1" type="ORF">COO91_04337</name>
</gene>
<dbReference type="EMBL" id="CP024785">
    <property type="protein sequence ID" value="AUB38367.1"/>
    <property type="molecule type" value="Genomic_DNA"/>
</dbReference>
<dbReference type="AlphaFoldDB" id="A0A2K8SSF7"/>
<protein>
    <submittedName>
        <fullName evidence="1">Uncharacterized protein</fullName>
    </submittedName>
</protein>
<name>A0A2K8SSF7_9NOSO</name>
<dbReference type="Proteomes" id="UP000232003">
    <property type="component" value="Chromosome"/>
</dbReference>